<dbReference type="AlphaFoldDB" id="R4YJR9"/>
<keyword evidence="2" id="KW-1185">Reference proteome</keyword>
<dbReference type="KEGG" id="oai:OLEAN_C01890"/>
<accession>R4YJR9</accession>
<dbReference type="Pfam" id="PF13738">
    <property type="entry name" value="Pyr_redox_3"/>
    <property type="match status" value="1"/>
</dbReference>
<dbReference type="EC" id="1.14.13.22" evidence="1"/>
<protein>
    <submittedName>
        <fullName evidence="1">Cyclohexanone monooxygenase</fullName>
        <ecNumber evidence="1">1.14.13.22</ecNumber>
    </submittedName>
</protein>
<sequence>MNAIADSKENIIAQHDVIVIGSGFSGIGAGIRLTQEGINDFIILEKHQSLGGTWRDNTYPGCECDVPSALYSYSFAQNKKWSKVFAGQKEILTYTEKTARDFGIMPFLRFGIHVQNIVWQEAQQHWLIDTEQGTYQANKVISCVGYLHEPILPTISGLDSFKGDVFHSSRWNHEVDLTGKRVAVIGTGASAIQFIPEIQAKVKELIAFQRTPQWILPKPDIKVNKLVRALFQLPFTLNLFRKTLYLGMEIFGLGFRKPVILKRLQGLATWHINRHIKNEALKKKIIPDYTMGCKRVLLSNHYYKALAKDNVEVVASGVDRIEGNTIIASNGERCEADVIILGTGFHVSDVPIAKHVQGKSGKTMNDIWQGSPEAYRGTTITDFPNFFLVLGPNLAIGHNSAFIIIEAQLNYVMGALTEMRDNNLSRLEVNSAAQKVYNEKVQQDLQTTVWNTGGCSSYYIDENGKNSIGFPWSTFKLRKMLAKFDGQAYSLDKKSES</sequence>
<proteinExistence type="predicted"/>
<dbReference type="PANTHER" id="PTHR42877:SF4">
    <property type="entry name" value="FAD_NAD(P)-BINDING DOMAIN-CONTAINING PROTEIN-RELATED"/>
    <property type="match status" value="1"/>
</dbReference>
<dbReference type="HOGENOM" id="CLU_006937_7_1_6"/>
<evidence type="ECO:0000313" key="1">
    <source>
        <dbReference type="EMBL" id="CCK74365.1"/>
    </source>
</evidence>
<dbReference type="Proteomes" id="UP000032749">
    <property type="component" value="Chromosome"/>
</dbReference>
<keyword evidence="1" id="KW-0560">Oxidoreductase</keyword>
<dbReference type="PANTHER" id="PTHR42877">
    <property type="entry name" value="L-ORNITHINE N(5)-MONOOXYGENASE-RELATED"/>
    <property type="match status" value="1"/>
</dbReference>
<keyword evidence="1" id="KW-0503">Monooxygenase</keyword>
<name>R4YJR9_OLEAN</name>
<dbReference type="STRING" id="698738.OLEAN_C01890"/>
<dbReference type="InterPro" id="IPR051209">
    <property type="entry name" value="FAD-bind_Monooxygenase_sf"/>
</dbReference>
<gene>
    <name evidence="1" type="ORF">OLEAN_C01890</name>
</gene>
<reference evidence="1 2" key="1">
    <citation type="journal article" date="2013" name="Nat. Commun.">
        <title>Genome sequence and functional genomic analysis of the oil-degrading bacterium Oleispira antarctica.</title>
        <authorList>
            <person name="Kube M."/>
            <person name="Chernikova T.N."/>
            <person name="Al-Ramahi Y."/>
            <person name="Beloqui A."/>
            <person name="Lopez-Cortez N."/>
            <person name="Guazzaroni M.E."/>
            <person name="Heipieper H.J."/>
            <person name="Klages S."/>
            <person name="Kotsyurbenko O.R."/>
            <person name="Langer I."/>
            <person name="Nechitaylo T.Y."/>
            <person name="Lunsdorf H."/>
            <person name="Fernandez M."/>
            <person name="Juarez S."/>
            <person name="Ciordia S."/>
            <person name="Singer A."/>
            <person name="Kagan O."/>
            <person name="Egorova O."/>
            <person name="Petit P.A."/>
            <person name="Stogios P."/>
            <person name="Kim Y."/>
            <person name="Tchigvintsev A."/>
            <person name="Flick R."/>
            <person name="Denaro R."/>
            <person name="Genovese M."/>
            <person name="Albar J.P."/>
            <person name="Reva O.N."/>
            <person name="Martinez-Gomariz M."/>
            <person name="Tran H."/>
            <person name="Ferrer M."/>
            <person name="Savchenko A."/>
            <person name="Yakunin A.F."/>
            <person name="Yakimov M.M."/>
            <person name="Golyshina O.V."/>
            <person name="Reinhardt R."/>
            <person name="Golyshin P.N."/>
        </authorList>
    </citation>
    <scope>NUCLEOTIDE SEQUENCE [LARGE SCALE GENOMIC DNA]</scope>
</reference>
<dbReference type="OrthoDB" id="312624at2"/>
<dbReference type="PRINTS" id="PR00411">
    <property type="entry name" value="PNDRDTASEI"/>
</dbReference>
<dbReference type="SUPFAM" id="SSF51905">
    <property type="entry name" value="FAD/NAD(P)-binding domain"/>
    <property type="match status" value="1"/>
</dbReference>
<dbReference type="EMBL" id="FO203512">
    <property type="protein sequence ID" value="CCK74365.1"/>
    <property type="molecule type" value="Genomic_DNA"/>
</dbReference>
<dbReference type="Gene3D" id="3.50.50.60">
    <property type="entry name" value="FAD/NAD(P)-binding domain"/>
    <property type="match status" value="2"/>
</dbReference>
<dbReference type="GO" id="GO:0018667">
    <property type="term" value="F:cyclohexanone monooxygenase activity"/>
    <property type="evidence" value="ECO:0007669"/>
    <property type="project" value="UniProtKB-EC"/>
</dbReference>
<dbReference type="PATRIC" id="fig|698738.3.peg.194"/>
<organism evidence="1 2">
    <name type="scientific">Oleispira antarctica RB-8</name>
    <dbReference type="NCBI Taxonomy" id="698738"/>
    <lineage>
        <taxon>Bacteria</taxon>
        <taxon>Pseudomonadati</taxon>
        <taxon>Pseudomonadota</taxon>
        <taxon>Gammaproteobacteria</taxon>
        <taxon>Oceanospirillales</taxon>
        <taxon>Oceanospirillaceae</taxon>
        <taxon>Oleispira</taxon>
    </lineage>
</organism>
<evidence type="ECO:0000313" key="2">
    <source>
        <dbReference type="Proteomes" id="UP000032749"/>
    </source>
</evidence>
<dbReference type="InterPro" id="IPR036188">
    <property type="entry name" value="FAD/NAD-bd_sf"/>
</dbReference>